<dbReference type="Pfam" id="PF12697">
    <property type="entry name" value="Abhydrolase_6"/>
    <property type="match status" value="1"/>
</dbReference>
<dbReference type="PANTHER" id="PTHR37017:SF11">
    <property type="entry name" value="ESTERASE_LIPASE_THIOESTERASE DOMAIN-CONTAINING PROTEIN"/>
    <property type="match status" value="1"/>
</dbReference>
<dbReference type="InterPro" id="IPR000073">
    <property type="entry name" value="AB_hydrolase_1"/>
</dbReference>
<dbReference type="Proteomes" id="UP000192927">
    <property type="component" value="Unassembled WGS sequence"/>
</dbReference>
<dbReference type="EMBL" id="FWEW01000123">
    <property type="protein sequence ID" value="SLM33765.1"/>
    <property type="molecule type" value="Genomic_DNA"/>
</dbReference>
<dbReference type="AlphaFoldDB" id="A0A1W5CSP7"/>
<dbReference type="GO" id="GO:0016787">
    <property type="term" value="F:hydrolase activity"/>
    <property type="evidence" value="ECO:0007669"/>
    <property type="project" value="UniProtKB-KW"/>
</dbReference>
<sequence>MSKPVFVFVHGAWHGPDAFNLVIEQLDAAGYNSVTVTLPSVGAEPPLKGLELDVEVIGTALSKVLNSGNDVVLVMHSYGAIPACEAMKGLTGKAKIRRLVFCTAFVLLEGGTLAEARGQLDPWIIVDVIPLIHIKGSRSEYGTVYGPEKIYFELSLDMTPLLVGDELQQSRHLQWAPLGSDNRPSITDKEHDLKENCETDLELSADKFCRDPAVSKSFVLERKIMNWDTAILTAQIHSLVASTKFRGALSVTFPVTYSTVIVHAGALPNHKSKGFWVEEINKKISAPSSSEAVIDSSTKTYPSVQSIWPYASAAPGEKG</sequence>
<reference evidence="3" key="1">
    <citation type="submission" date="2017-03" db="EMBL/GenBank/DDBJ databases">
        <authorList>
            <person name="Sharma R."/>
            <person name="Thines M."/>
        </authorList>
    </citation>
    <scope>NUCLEOTIDE SEQUENCE [LARGE SCALE GENOMIC DNA]</scope>
</reference>
<keyword evidence="2" id="KW-0378">Hydrolase</keyword>
<evidence type="ECO:0000313" key="3">
    <source>
        <dbReference type="Proteomes" id="UP000192927"/>
    </source>
</evidence>
<dbReference type="SUPFAM" id="SSF53474">
    <property type="entry name" value="alpha/beta-Hydrolases"/>
    <property type="match status" value="1"/>
</dbReference>
<evidence type="ECO:0000259" key="1">
    <source>
        <dbReference type="Pfam" id="PF12697"/>
    </source>
</evidence>
<accession>A0A1W5CSP7</accession>
<dbReference type="Gene3D" id="3.40.50.1820">
    <property type="entry name" value="alpha/beta hydrolase"/>
    <property type="match status" value="1"/>
</dbReference>
<proteinExistence type="predicted"/>
<keyword evidence="3" id="KW-1185">Reference proteome</keyword>
<dbReference type="PANTHER" id="PTHR37017">
    <property type="entry name" value="AB HYDROLASE-1 DOMAIN-CONTAINING PROTEIN-RELATED"/>
    <property type="match status" value="1"/>
</dbReference>
<protein>
    <submittedName>
        <fullName evidence="2">Alpha/Beta hydrolase fold</fullName>
    </submittedName>
</protein>
<dbReference type="InterPro" id="IPR029058">
    <property type="entry name" value="AB_hydrolase_fold"/>
</dbReference>
<dbReference type="InterPro" id="IPR052897">
    <property type="entry name" value="Sec-Metab_Biosynth_Hydrolase"/>
</dbReference>
<feature type="non-terminal residue" evidence="2">
    <location>
        <position position="319"/>
    </location>
</feature>
<organism evidence="2 3">
    <name type="scientific">Lasallia pustulata</name>
    <dbReference type="NCBI Taxonomy" id="136370"/>
    <lineage>
        <taxon>Eukaryota</taxon>
        <taxon>Fungi</taxon>
        <taxon>Dikarya</taxon>
        <taxon>Ascomycota</taxon>
        <taxon>Pezizomycotina</taxon>
        <taxon>Lecanoromycetes</taxon>
        <taxon>OSLEUM clade</taxon>
        <taxon>Umbilicariomycetidae</taxon>
        <taxon>Umbilicariales</taxon>
        <taxon>Umbilicariaceae</taxon>
        <taxon>Lasallia</taxon>
    </lineage>
</organism>
<name>A0A1W5CSP7_9LECA</name>
<evidence type="ECO:0000313" key="2">
    <source>
        <dbReference type="EMBL" id="SLM33765.1"/>
    </source>
</evidence>
<feature type="domain" description="AB hydrolase-1" evidence="1">
    <location>
        <begin position="6"/>
        <end position="125"/>
    </location>
</feature>